<evidence type="ECO:0000259" key="4">
    <source>
        <dbReference type="PROSITE" id="PS01124"/>
    </source>
</evidence>
<evidence type="ECO:0000313" key="6">
    <source>
        <dbReference type="Proteomes" id="UP000049127"/>
    </source>
</evidence>
<dbReference type="RefSeq" id="WP_055341588.1">
    <property type="nucleotide sequence ID" value="NZ_CDNI01000003.1"/>
</dbReference>
<dbReference type="SUPFAM" id="SSF51215">
    <property type="entry name" value="Regulatory protein AraC"/>
    <property type="match status" value="1"/>
</dbReference>
<proteinExistence type="predicted"/>
<organism evidence="5 6">
    <name type="scientific">Paraclostridium sordellii</name>
    <name type="common">Clostridium sordellii</name>
    <dbReference type="NCBI Taxonomy" id="1505"/>
    <lineage>
        <taxon>Bacteria</taxon>
        <taxon>Bacillati</taxon>
        <taxon>Bacillota</taxon>
        <taxon>Clostridia</taxon>
        <taxon>Peptostreptococcales</taxon>
        <taxon>Peptostreptococcaceae</taxon>
        <taxon>Paraclostridium</taxon>
    </lineage>
</organism>
<dbReference type="InterPro" id="IPR009057">
    <property type="entry name" value="Homeodomain-like_sf"/>
</dbReference>
<dbReference type="PROSITE" id="PS00041">
    <property type="entry name" value="HTH_ARAC_FAMILY_1"/>
    <property type="match status" value="1"/>
</dbReference>
<dbReference type="InterPro" id="IPR018062">
    <property type="entry name" value="HTH_AraC-typ_CS"/>
</dbReference>
<dbReference type="Gene3D" id="2.60.120.10">
    <property type="entry name" value="Jelly Rolls"/>
    <property type="match status" value="1"/>
</dbReference>
<feature type="domain" description="HTH araC/xylS-type" evidence="4">
    <location>
        <begin position="281"/>
        <end position="379"/>
    </location>
</feature>
<dbReference type="EMBL" id="CEKZ01000003">
    <property type="protein sequence ID" value="CEQ03113.1"/>
    <property type="molecule type" value="Genomic_DNA"/>
</dbReference>
<keyword evidence="1" id="KW-0805">Transcription regulation</keyword>
<dbReference type="InterPro" id="IPR037923">
    <property type="entry name" value="HTH-like"/>
</dbReference>
<evidence type="ECO:0000313" key="5">
    <source>
        <dbReference type="EMBL" id="CEQ03113.1"/>
    </source>
</evidence>
<dbReference type="Pfam" id="PF12833">
    <property type="entry name" value="HTH_18"/>
    <property type="match status" value="1"/>
</dbReference>
<dbReference type="SUPFAM" id="SSF46689">
    <property type="entry name" value="Homeodomain-like"/>
    <property type="match status" value="2"/>
</dbReference>
<evidence type="ECO:0000256" key="3">
    <source>
        <dbReference type="ARBA" id="ARBA00023163"/>
    </source>
</evidence>
<dbReference type="OrthoDB" id="249627at2"/>
<gene>
    <name evidence="5" type="primary">ypdC</name>
    <name evidence="5" type="ORF">R28058_08461</name>
</gene>
<dbReference type="PROSITE" id="PS01124">
    <property type="entry name" value="HTH_ARAC_FAMILY_2"/>
    <property type="match status" value="1"/>
</dbReference>
<keyword evidence="3" id="KW-0804">Transcription</keyword>
<reference evidence="5 6" key="1">
    <citation type="submission" date="2015-01" db="EMBL/GenBank/DDBJ databases">
        <authorList>
            <person name="Aslett A.Martin."/>
            <person name="De Silva Nishadi"/>
        </authorList>
    </citation>
    <scope>NUCLEOTIDE SEQUENCE [LARGE SCALE GENOMIC DNA]</scope>
    <source>
        <strain evidence="5 6">R28058</strain>
    </source>
</reference>
<evidence type="ECO:0000256" key="1">
    <source>
        <dbReference type="ARBA" id="ARBA00023015"/>
    </source>
</evidence>
<dbReference type="InterPro" id="IPR018060">
    <property type="entry name" value="HTH_AraC"/>
</dbReference>
<accession>A0A0C7G828</accession>
<dbReference type="InterPro" id="IPR014710">
    <property type="entry name" value="RmlC-like_jellyroll"/>
</dbReference>
<sequence length="383" mass="44618">MFKKTTSPQFDDFGISLYNESYQNHKKNLYTFKNKSINSLKFTNDTNPLIYVTEGVVMILVSKDSKHISNFIINKPIKLDKNTYFNLISISNSSSVFISKSFDDFNSVMLKEDFVYSSMSPSLNISEIYTKFYQEKGSNYKFNGEDHPYWELTYVDKGILETTIDKKPYTLFQGDLIFYAPYQFHTQSTKSSNTTSYITINFNMDFDNCNLLCNKVFSLDRNAYNSMKLLIKELSDTNLYSNDLSICYLKQLIINILRIENEILNKPTTNMKQVYENNLLNKILNFIDLNITNKIFVDTICLEFNISPTTLHSLFKKNVGTTVKNYINKVKLNKSKDLINKSEYTFSEIADYLAFSSIHYFSKKFKSEFGISPTEYAKSIYKK</sequence>
<dbReference type="Proteomes" id="UP000049127">
    <property type="component" value="Unassembled WGS sequence"/>
</dbReference>
<evidence type="ECO:0000256" key="2">
    <source>
        <dbReference type="ARBA" id="ARBA00023125"/>
    </source>
</evidence>
<dbReference type="GO" id="GO:0003700">
    <property type="term" value="F:DNA-binding transcription factor activity"/>
    <property type="evidence" value="ECO:0007669"/>
    <property type="project" value="InterPro"/>
</dbReference>
<keyword evidence="2" id="KW-0238">DNA-binding</keyword>
<dbReference type="PANTHER" id="PTHR43280:SF2">
    <property type="entry name" value="HTH-TYPE TRANSCRIPTIONAL REGULATOR EXSA"/>
    <property type="match status" value="1"/>
</dbReference>
<name>A0A0C7G828_PARSO</name>
<protein>
    <submittedName>
        <fullName evidence="5">AraC family transcriptional regulator</fullName>
    </submittedName>
</protein>
<dbReference type="SMART" id="SM00342">
    <property type="entry name" value="HTH_ARAC"/>
    <property type="match status" value="1"/>
</dbReference>
<dbReference type="Gene3D" id="1.10.10.60">
    <property type="entry name" value="Homeodomain-like"/>
    <property type="match status" value="2"/>
</dbReference>
<dbReference type="GO" id="GO:0043565">
    <property type="term" value="F:sequence-specific DNA binding"/>
    <property type="evidence" value="ECO:0007669"/>
    <property type="project" value="InterPro"/>
</dbReference>
<dbReference type="AlphaFoldDB" id="A0A0C7G828"/>
<dbReference type="PANTHER" id="PTHR43280">
    <property type="entry name" value="ARAC-FAMILY TRANSCRIPTIONAL REGULATOR"/>
    <property type="match status" value="1"/>
</dbReference>